<dbReference type="PANTHER" id="PTHR24413">
    <property type="entry name" value="SPECKLE-TYPE POZ PROTEIN"/>
    <property type="match status" value="1"/>
</dbReference>
<evidence type="ECO:0000313" key="5">
    <source>
        <dbReference type="Proteomes" id="UP000198287"/>
    </source>
</evidence>
<organism evidence="4 5">
    <name type="scientific">Folsomia candida</name>
    <name type="common">Springtail</name>
    <dbReference type="NCBI Taxonomy" id="158441"/>
    <lineage>
        <taxon>Eukaryota</taxon>
        <taxon>Metazoa</taxon>
        <taxon>Ecdysozoa</taxon>
        <taxon>Arthropoda</taxon>
        <taxon>Hexapoda</taxon>
        <taxon>Collembola</taxon>
        <taxon>Entomobryomorpha</taxon>
        <taxon>Isotomoidea</taxon>
        <taxon>Isotomidae</taxon>
        <taxon>Proisotominae</taxon>
        <taxon>Folsomia</taxon>
    </lineage>
</organism>
<dbReference type="SMART" id="SM00225">
    <property type="entry name" value="BTB"/>
    <property type="match status" value="1"/>
</dbReference>
<dbReference type="InterPro" id="IPR011333">
    <property type="entry name" value="SKP1/BTB/POZ_sf"/>
</dbReference>
<dbReference type="Pfam" id="PF00651">
    <property type="entry name" value="BTB"/>
    <property type="match status" value="1"/>
</dbReference>
<comment type="caution">
    <text evidence="4">The sequence shown here is derived from an EMBL/GenBank/DDBJ whole genome shotgun (WGS) entry which is preliminary data.</text>
</comment>
<feature type="domain" description="MATH" evidence="3">
    <location>
        <begin position="110"/>
        <end position="229"/>
    </location>
</feature>
<dbReference type="OrthoDB" id="6359816at2759"/>
<dbReference type="EMBL" id="LNIX01000022">
    <property type="protein sequence ID" value="OXA43363.1"/>
    <property type="molecule type" value="Genomic_DNA"/>
</dbReference>
<dbReference type="Gene3D" id="3.30.710.10">
    <property type="entry name" value="Potassium Channel Kv1.1, Chain A"/>
    <property type="match status" value="1"/>
</dbReference>
<proteinExistence type="predicted"/>
<evidence type="ECO:0000313" key="4">
    <source>
        <dbReference type="EMBL" id="OXA43363.1"/>
    </source>
</evidence>
<feature type="domain" description="BTB" evidence="2">
    <location>
        <begin position="276"/>
        <end position="340"/>
    </location>
</feature>
<dbReference type="InterPro" id="IPR002083">
    <property type="entry name" value="MATH/TRAF_dom"/>
</dbReference>
<dbReference type="STRING" id="158441.A0A226DDW4"/>
<dbReference type="Gene3D" id="2.60.210.10">
    <property type="entry name" value="Apoptosis, Tumor Necrosis Factor Receptor Associated Protein 2, Chain A"/>
    <property type="match status" value="1"/>
</dbReference>
<dbReference type="FunFam" id="3.30.710.10:FF:000159">
    <property type="entry name" value="Speckle-type POZ protein B"/>
    <property type="match status" value="1"/>
</dbReference>
<dbReference type="SUPFAM" id="SSF54695">
    <property type="entry name" value="POZ domain"/>
    <property type="match status" value="1"/>
</dbReference>
<accession>A0A226DDW4</accession>
<sequence>MLTYFRLNYITCARQAVNAERELIQRLRDRGLNNNLAGRGRRVEPVPIPPANANDAVGFNMAGREDRGNGNAASRNAYNAASNSTVKRKAPSYGPESVEAWAATEMEQETFAFLWTLKGYSSFSGSGTCTEEVKSPVFRGGPKSQHQWQLKMSPKKKSEDLEYFAVRFQISLLDSDGRPGKQAGSGTMNVCEFKRCSVWGYDKFILTSDLLAPARRLIDEDTLKIHCRVWIEGEVKHKTGNGGAYSPNLIEEDRVVRQKDLLSKELSVLLQTTEFADVALTTKTRTFMAHKAVLAARSKVFSAMFSSKMLESTMNTVEIPDFDEDVVEGMLEFMYSGQVEGLHDPDKASALLRIAEKYDLPGLKEECEHNMAENLNVDTAITILVMAHIHNAALLKLKVIDFINRNKDDVKKTKAFKEVAVTNASVFVDLYLSQK</sequence>
<evidence type="ECO:0000259" key="3">
    <source>
        <dbReference type="PROSITE" id="PS50144"/>
    </source>
</evidence>
<protein>
    <submittedName>
        <fullName evidence="4">Speckle-type POZ protein B</fullName>
    </submittedName>
</protein>
<dbReference type="SUPFAM" id="SSF49599">
    <property type="entry name" value="TRAF domain-like"/>
    <property type="match status" value="1"/>
</dbReference>
<evidence type="ECO:0000256" key="1">
    <source>
        <dbReference type="SAM" id="MobiDB-lite"/>
    </source>
</evidence>
<dbReference type="AlphaFoldDB" id="A0A226DDW4"/>
<dbReference type="Pfam" id="PF22486">
    <property type="entry name" value="MATH_2"/>
    <property type="match status" value="1"/>
</dbReference>
<dbReference type="CDD" id="cd00121">
    <property type="entry name" value="MATH"/>
    <property type="match status" value="1"/>
</dbReference>
<dbReference type="InterPro" id="IPR000210">
    <property type="entry name" value="BTB/POZ_dom"/>
</dbReference>
<feature type="compositionally biased region" description="Low complexity" evidence="1">
    <location>
        <begin position="69"/>
        <end position="81"/>
    </location>
</feature>
<keyword evidence="5" id="KW-1185">Reference proteome</keyword>
<dbReference type="PROSITE" id="PS50097">
    <property type="entry name" value="BTB"/>
    <property type="match status" value="1"/>
</dbReference>
<dbReference type="Proteomes" id="UP000198287">
    <property type="component" value="Unassembled WGS sequence"/>
</dbReference>
<dbReference type="OMA" id="ESHICKA"/>
<gene>
    <name evidence="4" type="ORF">Fcan01_21894</name>
</gene>
<feature type="region of interest" description="Disordered" evidence="1">
    <location>
        <begin position="60"/>
        <end position="81"/>
    </location>
</feature>
<dbReference type="GO" id="GO:0030163">
    <property type="term" value="P:protein catabolic process"/>
    <property type="evidence" value="ECO:0007669"/>
    <property type="project" value="UniProtKB-ARBA"/>
</dbReference>
<dbReference type="InterPro" id="IPR008974">
    <property type="entry name" value="TRAF-like"/>
</dbReference>
<dbReference type="PROSITE" id="PS50144">
    <property type="entry name" value="MATH"/>
    <property type="match status" value="1"/>
</dbReference>
<reference evidence="4 5" key="1">
    <citation type="submission" date="2015-12" db="EMBL/GenBank/DDBJ databases">
        <title>The genome of Folsomia candida.</title>
        <authorList>
            <person name="Faddeeva A."/>
            <person name="Derks M.F."/>
            <person name="Anvar Y."/>
            <person name="Smit S."/>
            <person name="Van Straalen N."/>
            <person name="Roelofs D."/>
        </authorList>
    </citation>
    <scope>NUCLEOTIDE SEQUENCE [LARGE SCALE GENOMIC DNA]</scope>
    <source>
        <strain evidence="4 5">VU population</strain>
        <tissue evidence="4">Whole body</tissue>
    </source>
</reference>
<evidence type="ECO:0000259" key="2">
    <source>
        <dbReference type="PROSITE" id="PS50097"/>
    </source>
</evidence>
<dbReference type="Gene3D" id="1.25.40.420">
    <property type="match status" value="1"/>
</dbReference>
<name>A0A226DDW4_FOLCA</name>